<evidence type="ECO:0000313" key="1">
    <source>
        <dbReference type="EMBL" id="EFO13610.2"/>
    </source>
</evidence>
<dbReference type="AlphaFoldDB" id="A0A1S0TI47"/>
<dbReference type="InParanoid" id="A0A1S0TI47"/>
<dbReference type="OrthoDB" id="6510177at2759"/>
<accession>A0A1S0TI47</accession>
<reference evidence="1" key="1">
    <citation type="submission" date="2012-04" db="EMBL/GenBank/DDBJ databases">
        <title>The Genome Sequence of Loa loa.</title>
        <authorList>
            <consortium name="The Broad Institute Genome Sequencing Platform"/>
            <consortium name="Broad Institute Genome Sequencing Center for Infectious Disease"/>
            <person name="Nutman T.B."/>
            <person name="Fink D.L."/>
            <person name="Russ C."/>
            <person name="Young S."/>
            <person name="Zeng Q."/>
            <person name="Gargeya S."/>
            <person name="Alvarado L."/>
            <person name="Berlin A."/>
            <person name="Chapman S.B."/>
            <person name="Chen Z."/>
            <person name="Freedman E."/>
            <person name="Gellesch M."/>
            <person name="Goldberg J."/>
            <person name="Griggs A."/>
            <person name="Gujja S."/>
            <person name="Heilman E.R."/>
            <person name="Heiman D."/>
            <person name="Howarth C."/>
            <person name="Mehta T."/>
            <person name="Neiman D."/>
            <person name="Pearson M."/>
            <person name="Roberts A."/>
            <person name="Saif S."/>
            <person name="Shea T."/>
            <person name="Shenoy N."/>
            <person name="Sisk P."/>
            <person name="Stolte C."/>
            <person name="Sykes S."/>
            <person name="White J."/>
            <person name="Yandava C."/>
            <person name="Haas B."/>
            <person name="Henn M.R."/>
            <person name="Nusbaum C."/>
            <person name="Birren B."/>
        </authorList>
    </citation>
    <scope>NUCLEOTIDE SEQUENCE [LARGE SCALE GENOMIC DNA]</scope>
</reference>
<organism evidence="1">
    <name type="scientific">Loa loa</name>
    <name type="common">Eye worm</name>
    <name type="synonym">Filaria loa</name>
    <dbReference type="NCBI Taxonomy" id="7209"/>
    <lineage>
        <taxon>Eukaryota</taxon>
        <taxon>Metazoa</taxon>
        <taxon>Ecdysozoa</taxon>
        <taxon>Nematoda</taxon>
        <taxon>Chromadorea</taxon>
        <taxon>Rhabditida</taxon>
        <taxon>Spirurina</taxon>
        <taxon>Spiruromorpha</taxon>
        <taxon>Filarioidea</taxon>
        <taxon>Onchocercidae</taxon>
        <taxon>Loa</taxon>
    </lineage>
</organism>
<sequence length="72" mass="8233">MIFQGQVISSNIEAKLNAWEVALYEFATKTYINQPIKLLVLGSEIVNQELIKDSQRMAPYFVAVNGRNERMV</sequence>
<protein>
    <submittedName>
        <fullName evidence="1">Uncharacterized protein</fullName>
    </submittedName>
</protein>
<dbReference type="RefSeq" id="XP_020301010.1">
    <property type="nucleotide sequence ID" value="XM_020448874.1"/>
</dbReference>
<proteinExistence type="predicted"/>
<gene>
    <name evidence="1" type="ORF">LOAG_14918</name>
</gene>
<dbReference type="EMBL" id="JH712390">
    <property type="protein sequence ID" value="EFO13610.2"/>
    <property type="molecule type" value="Genomic_DNA"/>
</dbReference>
<dbReference type="GeneID" id="9952403"/>
<dbReference type="CTD" id="9952403"/>
<name>A0A1S0TI47_LOALO</name>
<dbReference type="KEGG" id="loa:LOAG_14918"/>